<protein>
    <submittedName>
        <fullName evidence="2">Uncharacterized protein</fullName>
    </submittedName>
</protein>
<name>A0A3A6Q6J4_9EURY</name>
<feature type="transmembrane region" description="Helical" evidence="1">
    <location>
        <begin position="7"/>
        <end position="27"/>
    </location>
</feature>
<sequence length="61" mass="6675">MHWFRNARYAIALVVMPLAGIGFATQIGDHSTLYIATIYLMLAGMVVLTLGLAYADKSLTE</sequence>
<comment type="caution">
    <text evidence="2">The sequence shown here is derived from an EMBL/GenBank/DDBJ whole genome shotgun (WGS) entry which is preliminary data.</text>
</comment>
<evidence type="ECO:0000313" key="3">
    <source>
        <dbReference type="Proteomes" id="UP000276588"/>
    </source>
</evidence>
<keyword evidence="1" id="KW-0812">Transmembrane</keyword>
<keyword evidence="3" id="KW-1185">Reference proteome</keyword>
<organism evidence="2 3">
    <name type="scientific">Halonotius aquaticus</name>
    <dbReference type="NCBI Taxonomy" id="2216978"/>
    <lineage>
        <taxon>Archaea</taxon>
        <taxon>Methanobacteriati</taxon>
        <taxon>Methanobacteriota</taxon>
        <taxon>Stenosarchaea group</taxon>
        <taxon>Halobacteria</taxon>
        <taxon>Halobacteriales</taxon>
        <taxon>Haloferacaceae</taxon>
        <taxon>Halonotius</taxon>
    </lineage>
</organism>
<dbReference type="EMBL" id="QKNY01000013">
    <property type="protein sequence ID" value="RJX42756.1"/>
    <property type="molecule type" value="Genomic_DNA"/>
</dbReference>
<dbReference type="Proteomes" id="UP000276588">
    <property type="component" value="Unassembled WGS sequence"/>
</dbReference>
<keyword evidence="1" id="KW-0472">Membrane</keyword>
<reference evidence="2 3" key="1">
    <citation type="submission" date="2018-06" db="EMBL/GenBank/DDBJ databases">
        <title>Halonotius sp. F13-13 a new haloarchaeeon isolated from a solar saltern from Isla Cristina, Huelva, Spain.</title>
        <authorList>
            <person name="Duran-Viseras A."/>
            <person name="Sanchez-Porro C."/>
            <person name="Ventosa A."/>
        </authorList>
    </citation>
    <scope>NUCLEOTIDE SEQUENCE [LARGE SCALE GENOMIC DNA]</scope>
    <source>
        <strain evidence="2 3">F13-13</strain>
    </source>
</reference>
<keyword evidence="1" id="KW-1133">Transmembrane helix</keyword>
<gene>
    <name evidence="2" type="ORF">DM826_08670</name>
</gene>
<evidence type="ECO:0000313" key="2">
    <source>
        <dbReference type="EMBL" id="RJX42756.1"/>
    </source>
</evidence>
<accession>A0A3A6Q6J4</accession>
<evidence type="ECO:0000256" key="1">
    <source>
        <dbReference type="SAM" id="Phobius"/>
    </source>
</evidence>
<dbReference type="AlphaFoldDB" id="A0A3A6Q6J4"/>
<proteinExistence type="predicted"/>
<feature type="transmembrane region" description="Helical" evidence="1">
    <location>
        <begin position="33"/>
        <end position="55"/>
    </location>
</feature>